<dbReference type="EMBL" id="JRNR01000035">
    <property type="protein sequence ID" value="KGF49612.1"/>
    <property type="molecule type" value="Genomic_DNA"/>
</dbReference>
<dbReference type="PANTHER" id="PTHR14969">
    <property type="entry name" value="SPHINGOSINE-1-PHOSPHATE PHOSPHOHYDROLASE"/>
    <property type="match status" value="1"/>
</dbReference>
<accession>A0A096C3R6</accession>
<keyword evidence="1" id="KW-0812">Transmembrane</keyword>
<dbReference type="InterPro" id="IPR000326">
    <property type="entry name" value="PAP2/HPO"/>
</dbReference>
<feature type="transmembrane region" description="Helical" evidence="1">
    <location>
        <begin position="111"/>
        <end position="132"/>
    </location>
</feature>
<feature type="transmembrane region" description="Helical" evidence="1">
    <location>
        <begin position="139"/>
        <end position="157"/>
    </location>
</feature>
<evidence type="ECO:0000259" key="2">
    <source>
        <dbReference type="SMART" id="SM00014"/>
    </source>
</evidence>
<dbReference type="PANTHER" id="PTHR14969:SF13">
    <property type="entry name" value="AT30094P"/>
    <property type="match status" value="1"/>
</dbReference>
<evidence type="ECO:0000313" key="3">
    <source>
        <dbReference type="EMBL" id="KGF49612.1"/>
    </source>
</evidence>
<name>A0A096C3R6_9BACT</name>
<feature type="transmembrane region" description="Helical" evidence="1">
    <location>
        <begin position="163"/>
        <end position="181"/>
    </location>
</feature>
<dbReference type="Proteomes" id="UP000029538">
    <property type="component" value="Unassembled WGS sequence"/>
</dbReference>
<dbReference type="Gene3D" id="1.20.144.10">
    <property type="entry name" value="Phosphatidic acid phosphatase type 2/haloperoxidase"/>
    <property type="match status" value="1"/>
</dbReference>
<keyword evidence="1" id="KW-1133">Transmembrane helix</keyword>
<protein>
    <recommendedName>
        <fullName evidence="2">Phosphatidic acid phosphatase type 2/haloperoxidase domain-containing protein</fullName>
    </recommendedName>
</protein>
<dbReference type="Pfam" id="PF01569">
    <property type="entry name" value="PAP2"/>
    <property type="match status" value="1"/>
</dbReference>
<feature type="transmembrane region" description="Helical" evidence="1">
    <location>
        <begin position="56"/>
        <end position="76"/>
    </location>
</feature>
<evidence type="ECO:0000256" key="1">
    <source>
        <dbReference type="SAM" id="Phobius"/>
    </source>
</evidence>
<keyword evidence="1" id="KW-0472">Membrane</keyword>
<dbReference type="SMART" id="SM00014">
    <property type="entry name" value="acidPPc"/>
    <property type="match status" value="1"/>
</dbReference>
<dbReference type="InterPro" id="IPR036938">
    <property type="entry name" value="PAP2/HPO_sf"/>
</dbReference>
<dbReference type="SUPFAM" id="SSF48317">
    <property type="entry name" value="Acid phosphatase/Vanadium-dependent haloperoxidase"/>
    <property type="match status" value="1"/>
</dbReference>
<sequence>MDLTNIIAFDKLLLSSFNGSDSLFLNHFFLDFTSGFTWIPLYVALFYLVMKNNEKWSRIFLIMFTIGVCMLLSYSLNNAFTKPYIGRLRPSLDPSMVGIVRLVNGYTAEGFSFFSAHACNTFAVATFFTLLVRSKILSAFLFLWAAFSVWTRLFLGVHYFSDVVVGTVVGMLLASLCYLAYSRVSKRVAPISPYVSSQYTATGYSLIDIDVVISTMVLLCLYCVLRAFIEAGIY</sequence>
<comment type="caution">
    <text evidence="3">The sequence shown here is derived from an EMBL/GenBank/DDBJ whole genome shotgun (WGS) entry which is preliminary data.</text>
</comment>
<reference evidence="3 4" key="1">
    <citation type="submission" date="2014-07" db="EMBL/GenBank/DDBJ databases">
        <authorList>
            <person name="McCorrison J."/>
            <person name="Sanka R."/>
            <person name="Torralba M."/>
            <person name="Gillis M."/>
            <person name="Haft D.H."/>
            <person name="Methe B."/>
            <person name="Sutton G."/>
            <person name="Nelson K.E."/>
        </authorList>
    </citation>
    <scope>NUCLEOTIDE SEQUENCE [LARGE SCALE GENOMIC DNA]</scope>
    <source>
        <strain evidence="3 4">DNF00882</strain>
    </source>
</reference>
<gene>
    <name evidence="3" type="ORF">HMPREF0654_04565</name>
</gene>
<evidence type="ECO:0000313" key="4">
    <source>
        <dbReference type="Proteomes" id="UP000029538"/>
    </source>
</evidence>
<dbReference type="AlphaFoldDB" id="A0A096C3R6"/>
<organism evidence="3 4">
    <name type="scientific">Prevotella disiens DNF00882</name>
    <dbReference type="NCBI Taxonomy" id="1401075"/>
    <lineage>
        <taxon>Bacteria</taxon>
        <taxon>Pseudomonadati</taxon>
        <taxon>Bacteroidota</taxon>
        <taxon>Bacteroidia</taxon>
        <taxon>Bacteroidales</taxon>
        <taxon>Prevotellaceae</taxon>
        <taxon>Prevotella</taxon>
    </lineage>
</organism>
<feature type="domain" description="Phosphatidic acid phosphatase type 2/haloperoxidase" evidence="2">
    <location>
        <begin position="61"/>
        <end position="178"/>
    </location>
</feature>
<feature type="transmembrane region" description="Helical" evidence="1">
    <location>
        <begin position="202"/>
        <end position="229"/>
    </location>
</feature>
<feature type="transmembrane region" description="Helical" evidence="1">
    <location>
        <begin position="28"/>
        <end position="49"/>
    </location>
</feature>
<proteinExistence type="predicted"/>
<dbReference type="RefSeq" id="WP_036882897.1">
    <property type="nucleotide sequence ID" value="NZ_JRNR01000035.1"/>
</dbReference>